<sequence length="259" mass="29410">MEHRANRDALVALPPHPDDWLVLAGDVSESIASVEHALDVLRPKFAQVVWVPGNHELWTVPRSGERERGEARYDAMVAACRARGVLTPEDEYVEWPGDRSLRIAPLFVLYDYSFAPDGIVGADAARAWAAEDGIVAADEALLHPDPHPSIDGWCRARIARTVPRLEEASRTHRLVLVNHWPLRRDLVRIPRVPRYVPWCGTRVTEDWHVRYRAEVVVSGHLHVRATDHRDGVRFEEVSLGYPRDWDAKLGAGTYLRRIL</sequence>
<dbReference type="Proteomes" id="UP000034883">
    <property type="component" value="Chromosome"/>
</dbReference>
<dbReference type="AlphaFoldDB" id="A0A0F6YKZ4"/>
<dbReference type="InterPro" id="IPR029052">
    <property type="entry name" value="Metallo-depent_PP-like"/>
</dbReference>
<dbReference type="EMBL" id="CP011125">
    <property type="protein sequence ID" value="AKF08951.1"/>
    <property type="molecule type" value="Genomic_DNA"/>
</dbReference>
<dbReference type="InterPro" id="IPR004843">
    <property type="entry name" value="Calcineurin-like_PHP"/>
</dbReference>
<dbReference type="Gene3D" id="3.60.21.10">
    <property type="match status" value="1"/>
</dbReference>
<evidence type="ECO:0000313" key="3">
    <source>
        <dbReference type="Proteomes" id="UP000034883"/>
    </source>
</evidence>
<organism evidence="2 3">
    <name type="scientific">Sandaracinus amylolyticus</name>
    <dbReference type="NCBI Taxonomy" id="927083"/>
    <lineage>
        <taxon>Bacteria</taxon>
        <taxon>Pseudomonadati</taxon>
        <taxon>Myxococcota</taxon>
        <taxon>Polyangia</taxon>
        <taxon>Polyangiales</taxon>
        <taxon>Sandaracinaceae</taxon>
        <taxon>Sandaracinus</taxon>
    </lineage>
</organism>
<feature type="domain" description="Calcineurin-like phosphoesterase" evidence="1">
    <location>
        <begin position="13"/>
        <end position="223"/>
    </location>
</feature>
<proteinExistence type="predicted"/>
<dbReference type="InterPro" id="IPR052963">
    <property type="entry name" value="Pantetheine_PDE"/>
</dbReference>
<gene>
    <name evidence="2" type="ORF">DB32_006100</name>
</gene>
<dbReference type="STRING" id="927083.DB32_006100"/>
<dbReference type="SUPFAM" id="SSF56300">
    <property type="entry name" value="Metallo-dependent phosphatases"/>
    <property type="match status" value="1"/>
</dbReference>
<evidence type="ECO:0000259" key="1">
    <source>
        <dbReference type="Pfam" id="PF00149"/>
    </source>
</evidence>
<dbReference type="Pfam" id="PF00149">
    <property type="entry name" value="Metallophos"/>
    <property type="match status" value="1"/>
</dbReference>
<dbReference type="GO" id="GO:0016787">
    <property type="term" value="F:hydrolase activity"/>
    <property type="evidence" value="ECO:0007669"/>
    <property type="project" value="InterPro"/>
</dbReference>
<accession>A0A0F6YKZ4</accession>
<evidence type="ECO:0000313" key="2">
    <source>
        <dbReference type="EMBL" id="AKF08951.1"/>
    </source>
</evidence>
<reference evidence="2 3" key="1">
    <citation type="submission" date="2015-03" db="EMBL/GenBank/DDBJ databases">
        <title>Genome assembly of Sandaracinus amylolyticus DSM 53668.</title>
        <authorList>
            <person name="Sharma G."/>
            <person name="Subramanian S."/>
        </authorList>
    </citation>
    <scope>NUCLEOTIDE SEQUENCE [LARGE SCALE GENOMIC DNA]</scope>
    <source>
        <strain evidence="2 3">DSM 53668</strain>
    </source>
</reference>
<dbReference type="PANTHER" id="PTHR36492:SF2">
    <property type="entry name" value="[ACYL-CARRIER-PROTEIN] PHOSPHODIESTERASE PPTH"/>
    <property type="match status" value="1"/>
</dbReference>
<dbReference type="PANTHER" id="PTHR36492">
    <property type="match status" value="1"/>
</dbReference>
<name>A0A0F6YKZ4_9BACT</name>
<dbReference type="KEGG" id="samy:DB32_006100"/>
<protein>
    <recommendedName>
        <fullName evidence="1">Calcineurin-like phosphoesterase domain-containing protein</fullName>
    </recommendedName>
</protein>
<keyword evidence="3" id="KW-1185">Reference proteome</keyword>